<evidence type="ECO:0000313" key="2">
    <source>
        <dbReference type="Proteomes" id="UP001060215"/>
    </source>
</evidence>
<sequence length="81" mass="9055">MAMVESLEMTPQSSSRCRIYLNQNSSRFCKGNDLAAAISVGVTTVVLRCEVLALFCNWRNLSKRLTHQSAENTVSFTELLL</sequence>
<gene>
    <name evidence="1" type="ORF">LOK49_LG09G01446</name>
</gene>
<name>A0ACC0GIY1_9ERIC</name>
<reference evidence="1 2" key="1">
    <citation type="journal article" date="2022" name="Plant J.">
        <title>Chromosome-level genome of Camellia lanceoleosa provides a valuable resource for understanding genome evolution and self-incompatibility.</title>
        <authorList>
            <person name="Gong W."/>
            <person name="Xiao S."/>
            <person name="Wang L."/>
            <person name="Liao Z."/>
            <person name="Chang Y."/>
            <person name="Mo W."/>
            <person name="Hu G."/>
            <person name="Li W."/>
            <person name="Zhao G."/>
            <person name="Zhu H."/>
            <person name="Hu X."/>
            <person name="Ji K."/>
            <person name="Xiang X."/>
            <person name="Song Q."/>
            <person name="Yuan D."/>
            <person name="Jin S."/>
            <person name="Zhang L."/>
        </authorList>
    </citation>
    <scope>NUCLEOTIDE SEQUENCE [LARGE SCALE GENOMIC DNA]</scope>
    <source>
        <strain evidence="1">SQ_2022a</strain>
    </source>
</reference>
<dbReference type="Proteomes" id="UP001060215">
    <property type="component" value="Chromosome 8"/>
</dbReference>
<dbReference type="EMBL" id="CM045765">
    <property type="protein sequence ID" value="KAI8000427.1"/>
    <property type="molecule type" value="Genomic_DNA"/>
</dbReference>
<evidence type="ECO:0000313" key="1">
    <source>
        <dbReference type="EMBL" id="KAI8000427.1"/>
    </source>
</evidence>
<comment type="caution">
    <text evidence="1">The sequence shown here is derived from an EMBL/GenBank/DDBJ whole genome shotgun (WGS) entry which is preliminary data.</text>
</comment>
<organism evidence="1 2">
    <name type="scientific">Camellia lanceoleosa</name>
    <dbReference type="NCBI Taxonomy" id="1840588"/>
    <lineage>
        <taxon>Eukaryota</taxon>
        <taxon>Viridiplantae</taxon>
        <taxon>Streptophyta</taxon>
        <taxon>Embryophyta</taxon>
        <taxon>Tracheophyta</taxon>
        <taxon>Spermatophyta</taxon>
        <taxon>Magnoliopsida</taxon>
        <taxon>eudicotyledons</taxon>
        <taxon>Gunneridae</taxon>
        <taxon>Pentapetalae</taxon>
        <taxon>asterids</taxon>
        <taxon>Ericales</taxon>
        <taxon>Theaceae</taxon>
        <taxon>Camellia</taxon>
    </lineage>
</organism>
<proteinExistence type="predicted"/>
<keyword evidence="2" id="KW-1185">Reference proteome</keyword>
<accession>A0ACC0GIY1</accession>
<protein>
    <submittedName>
        <fullName evidence="1">Uncharacterized protein</fullName>
    </submittedName>
</protein>